<evidence type="ECO:0000313" key="3">
    <source>
        <dbReference type="Proteomes" id="UP001055553"/>
    </source>
</evidence>
<organism evidence="2 3">
    <name type="scientific">Nanobdella aerobiophila</name>
    <dbReference type="NCBI Taxonomy" id="2586965"/>
    <lineage>
        <taxon>Archaea</taxon>
        <taxon>Nanobdellota</taxon>
        <taxon>Nanobdellia</taxon>
        <taxon>Nanobdellales</taxon>
        <taxon>Nanobdellaceae</taxon>
        <taxon>Nanobdella</taxon>
    </lineage>
</organism>
<name>A0A915WRU8_9ARCH</name>
<feature type="transmembrane region" description="Helical" evidence="1">
    <location>
        <begin position="9"/>
        <end position="30"/>
    </location>
</feature>
<evidence type="ECO:0000256" key="1">
    <source>
        <dbReference type="SAM" id="Phobius"/>
    </source>
</evidence>
<keyword evidence="1" id="KW-0812">Transmembrane</keyword>
<keyword evidence="3" id="KW-1185">Reference proteome</keyword>
<dbReference type="RefSeq" id="WP_258393263.1">
    <property type="nucleotide sequence ID" value="NZ_AP019769.1"/>
</dbReference>
<keyword evidence="1" id="KW-1133">Transmembrane helix</keyword>
<dbReference type="GeneID" id="74567994"/>
<reference evidence="3" key="1">
    <citation type="journal article" date="2022" name="Int. J. Syst. Evol. Microbiol.">
        <title>Nanobdella aerobiophila gen. nov., sp. nov., a thermoacidophilic, obligate ectosymbiotic archaeon, and proposal of Nanobdellaceae fam. nov., Nanobdellales ord. nov. and Nanobdellia class. nov.</title>
        <authorList>
            <person name="Kato S."/>
            <person name="Ogasawara A."/>
            <person name="Itoh T."/>
            <person name="Sakai H.D."/>
            <person name="Shimizu M."/>
            <person name="Yuki M."/>
            <person name="Kaneko M."/>
            <person name="Takashina T."/>
            <person name="Ohkuma M."/>
        </authorList>
    </citation>
    <scope>NUCLEOTIDE SEQUENCE [LARGE SCALE GENOMIC DNA]</scope>
    <source>
        <strain evidence="3">MJ1</strain>
    </source>
</reference>
<sequence length="378" mass="40864">MKKGVSDSVISLIVVIIVFIFILLILFNSLRAVSYSGRPQAKFAYALSGSVSFLVDKPSQVVSSIGTDGLIIAGGIIAAAAIVGGAIAAHNAEEDENLFNVFSAGAAGSIKSVLGNTAFEAFTGASAGLLITGDVFNSIASNIQQPILYYLALLDEQSVNLTELNSQDYVSMYQNLNSTYANYIEKKYSCESQPTSTQCENLYLTYRIAQDLYYTYGETLGQSVAIAGAHNEYFLAFFNYNDTEDKNQANITLNEVLCMLYMMDYYNVNPFNQMYGSQDINNLDPNENTDLACNITATVNNQLQFSGSGLPQNIQSMVAADSATLDTSDTSNGGQISLINYPNIIVQPQGSLTSGYIMFTYDGGTQAIIISSLLYTQN</sequence>
<accession>A0A915WRU8</accession>
<evidence type="ECO:0000313" key="2">
    <source>
        <dbReference type="EMBL" id="BBL45221.1"/>
    </source>
</evidence>
<dbReference type="KEGG" id="naer:MJ1_0042"/>
<feature type="transmembrane region" description="Helical" evidence="1">
    <location>
        <begin position="69"/>
        <end position="89"/>
    </location>
</feature>
<dbReference type="EMBL" id="AP019769">
    <property type="protein sequence ID" value="BBL45221.1"/>
    <property type="molecule type" value="Genomic_DNA"/>
</dbReference>
<keyword evidence="1" id="KW-0472">Membrane</keyword>
<gene>
    <name evidence="2" type="ORF">MJ1_0042</name>
</gene>
<dbReference type="Proteomes" id="UP001055553">
    <property type="component" value="Chromosome"/>
</dbReference>
<dbReference type="AlphaFoldDB" id="A0A915WRU8"/>
<proteinExistence type="predicted"/>
<protein>
    <submittedName>
        <fullName evidence="2">Uncharacterized protein</fullName>
    </submittedName>
</protein>